<organism evidence="1 2">
    <name type="scientific">Cryptolaemus montrouzieri</name>
    <dbReference type="NCBI Taxonomy" id="559131"/>
    <lineage>
        <taxon>Eukaryota</taxon>
        <taxon>Metazoa</taxon>
        <taxon>Ecdysozoa</taxon>
        <taxon>Arthropoda</taxon>
        <taxon>Hexapoda</taxon>
        <taxon>Insecta</taxon>
        <taxon>Pterygota</taxon>
        <taxon>Neoptera</taxon>
        <taxon>Endopterygota</taxon>
        <taxon>Coleoptera</taxon>
        <taxon>Polyphaga</taxon>
        <taxon>Cucujiformia</taxon>
        <taxon>Coccinelloidea</taxon>
        <taxon>Coccinellidae</taxon>
        <taxon>Scymninae</taxon>
        <taxon>Scymnini</taxon>
        <taxon>Cryptolaemus</taxon>
    </lineage>
</organism>
<gene>
    <name evidence="1" type="ORF">HHI36_019082</name>
</gene>
<sequence length="145" mass="15985">MPTKGMISGIEQKAVKPILLSDFDAEGNKLKAMNHTNIGVTNLQSGNAGYHGANHSVNQDVPRYSIHPEQLEAALLEVHPGTVMKEIQNLNKEKSGNDEGQWSCVVSLQVTRLHPQTKPEELHKVLQEHLPGAKCEKHESKKPSI</sequence>
<evidence type="ECO:0000313" key="1">
    <source>
        <dbReference type="EMBL" id="KAL3284953.1"/>
    </source>
</evidence>
<protein>
    <submittedName>
        <fullName evidence="1">Uncharacterized protein</fullName>
    </submittedName>
</protein>
<name>A0ABD2P1W6_9CUCU</name>
<accession>A0ABD2P1W6</accession>
<keyword evidence="2" id="KW-1185">Reference proteome</keyword>
<evidence type="ECO:0000313" key="2">
    <source>
        <dbReference type="Proteomes" id="UP001516400"/>
    </source>
</evidence>
<comment type="caution">
    <text evidence="1">The sequence shown here is derived from an EMBL/GenBank/DDBJ whole genome shotgun (WGS) entry which is preliminary data.</text>
</comment>
<dbReference type="EMBL" id="JABFTP020000165">
    <property type="protein sequence ID" value="KAL3284953.1"/>
    <property type="molecule type" value="Genomic_DNA"/>
</dbReference>
<dbReference type="AlphaFoldDB" id="A0ABD2P1W6"/>
<reference evidence="1 2" key="1">
    <citation type="journal article" date="2021" name="BMC Biol.">
        <title>Horizontally acquired antibacterial genes associated with adaptive radiation of ladybird beetles.</title>
        <authorList>
            <person name="Li H.S."/>
            <person name="Tang X.F."/>
            <person name="Huang Y.H."/>
            <person name="Xu Z.Y."/>
            <person name="Chen M.L."/>
            <person name="Du X.Y."/>
            <person name="Qiu B.Y."/>
            <person name="Chen P.T."/>
            <person name="Zhang W."/>
            <person name="Slipinski A."/>
            <person name="Escalona H.E."/>
            <person name="Waterhouse R.M."/>
            <person name="Zwick A."/>
            <person name="Pang H."/>
        </authorList>
    </citation>
    <scope>NUCLEOTIDE SEQUENCE [LARGE SCALE GENOMIC DNA]</scope>
    <source>
        <strain evidence="1">SYSU2018</strain>
    </source>
</reference>
<dbReference type="Proteomes" id="UP001516400">
    <property type="component" value="Unassembled WGS sequence"/>
</dbReference>
<proteinExistence type="predicted"/>